<dbReference type="Proteomes" id="UP000601435">
    <property type="component" value="Unassembled WGS sequence"/>
</dbReference>
<protein>
    <submittedName>
        <fullName evidence="2">Uncharacterized protein</fullName>
    </submittedName>
</protein>
<proteinExistence type="predicted"/>
<organism evidence="2 3">
    <name type="scientific">Symbiodinium necroappetens</name>
    <dbReference type="NCBI Taxonomy" id="1628268"/>
    <lineage>
        <taxon>Eukaryota</taxon>
        <taxon>Sar</taxon>
        <taxon>Alveolata</taxon>
        <taxon>Dinophyceae</taxon>
        <taxon>Suessiales</taxon>
        <taxon>Symbiodiniaceae</taxon>
        <taxon>Symbiodinium</taxon>
    </lineage>
</organism>
<evidence type="ECO:0000313" key="3">
    <source>
        <dbReference type="Proteomes" id="UP000601435"/>
    </source>
</evidence>
<evidence type="ECO:0000256" key="1">
    <source>
        <dbReference type="SAM" id="MobiDB-lite"/>
    </source>
</evidence>
<comment type="caution">
    <text evidence="2">The sequence shown here is derived from an EMBL/GenBank/DDBJ whole genome shotgun (WGS) entry which is preliminary data.</text>
</comment>
<sequence>MCDDLSKRMQVAAEAPELQPPRTSLQNDVPAAEATNVVESKSGTVPADAEEQELRSQPGGTSAGKESQESGAAENSFVPPVSEQDRQIQAVEPSAVEDEAKTSRENMQATAVQAAGLLMMTTPSEGVHELQSGEEGPVAAEVILGCSEVRCKAQCACTTTTVQAEDSSQLCDGGATG</sequence>
<evidence type="ECO:0000313" key="2">
    <source>
        <dbReference type="EMBL" id="CAE7942165.1"/>
    </source>
</evidence>
<accession>A0A813CB04</accession>
<name>A0A813CB04_9DINO</name>
<gene>
    <name evidence="2" type="ORF">SNEC2469_LOCUS34562</name>
</gene>
<dbReference type="EMBL" id="CAJNJA010095872">
    <property type="protein sequence ID" value="CAE7942165.1"/>
    <property type="molecule type" value="Genomic_DNA"/>
</dbReference>
<feature type="region of interest" description="Disordered" evidence="1">
    <location>
        <begin position="1"/>
        <end position="106"/>
    </location>
</feature>
<dbReference type="AlphaFoldDB" id="A0A813CB04"/>
<reference evidence="2" key="1">
    <citation type="submission" date="2021-02" db="EMBL/GenBank/DDBJ databases">
        <authorList>
            <person name="Dougan E. K."/>
            <person name="Rhodes N."/>
            <person name="Thang M."/>
            <person name="Chan C."/>
        </authorList>
    </citation>
    <scope>NUCLEOTIDE SEQUENCE</scope>
</reference>
<keyword evidence="3" id="KW-1185">Reference proteome</keyword>